<evidence type="ECO:0000313" key="2">
    <source>
        <dbReference type="EMBL" id="RDB15152.1"/>
    </source>
</evidence>
<dbReference type="EMBL" id="LUEZ02000198">
    <property type="protein sequence ID" value="RDB15152.1"/>
    <property type="molecule type" value="Genomic_DNA"/>
</dbReference>
<proteinExistence type="predicted"/>
<name>A0A369J182_HYPMA</name>
<evidence type="ECO:0000256" key="1">
    <source>
        <dbReference type="SAM" id="MobiDB-lite"/>
    </source>
</evidence>
<reference evidence="2" key="1">
    <citation type="submission" date="2018-04" db="EMBL/GenBank/DDBJ databases">
        <title>Whole genome sequencing of Hypsizygus marmoreus.</title>
        <authorList>
            <person name="Choi I.-G."/>
            <person name="Min B."/>
            <person name="Kim J.-G."/>
            <person name="Kim S."/>
            <person name="Oh Y.-L."/>
            <person name="Kong W.-S."/>
            <person name="Park H."/>
            <person name="Jeong J."/>
            <person name="Song E.-S."/>
        </authorList>
    </citation>
    <scope>NUCLEOTIDE SEQUENCE [LARGE SCALE GENOMIC DNA]</scope>
    <source>
        <strain evidence="2">51987-8</strain>
    </source>
</reference>
<protein>
    <submittedName>
        <fullName evidence="2">Uncharacterized protein</fullName>
    </submittedName>
</protein>
<sequence>MPRKTKKAPPPCVHLILPKKPLKPTVPTPPVSSFLVSREVSPPWDCEDGALSQLDADTPTDPPTPRQSQNMKSPHWKAWQD</sequence>
<dbReference type="Proteomes" id="UP000076154">
    <property type="component" value="Unassembled WGS sequence"/>
</dbReference>
<gene>
    <name evidence="2" type="ORF">Hypma_004870</name>
</gene>
<accession>A0A369J182</accession>
<comment type="caution">
    <text evidence="2">The sequence shown here is derived from an EMBL/GenBank/DDBJ whole genome shotgun (WGS) entry which is preliminary data.</text>
</comment>
<keyword evidence="3" id="KW-1185">Reference proteome</keyword>
<feature type="region of interest" description="Disordered" evidence="1">
    <location>
        <begin position="1"/>
        <end position="81"/>
    </location>
</feature>
<organism evidence="2 3">
    <name type="scientific">Hypsizygus marmoreus</name>
    <name type="common">White beech mushroom</name>
    <name type="synonym">Agaricus marmoreus</name>
    <dbReference type="NCBI Taxonomy" id="39966"/>
    <lineage>
        <taxon>Eukaryota</taxon>
        <taxon>Fungi</taxon>
        <taxon>Dikarya</taxon>
        <taxon>Basidiomycota</taxon>
        <taxon>Agaricomycotina</taxon>
        <taxon>Agaricomycetes</taxon>
        <taxon>Agaricomycetidae</taxon>
        <taxon>Agaricales</taxon>
        <taxon>Tricholomatineae</taxon>
        <taxon>Lyophyllaceae</taxon>
        <taxon>Hypsizygus</taxon>
    </lineage>
</organism>
<dbReference type="AlphaFoldDB" id="A0A369J182"/>
<evidence type="ECO:0000313" key="3">
    <source>
        <dbReference type="Proteomes" id="UP000076154"/>
    </source>
</evidence>
<dbReference type="InParanoid" id="A0A369J182"/>